<evidence type="ECO:0000259" key="2">
    <source>
        <dbReference type="Pfam" id="PF12081"/>
    </source>
</evidence>
<dbReference type="InterPro" id="IPR019859">
    <property type="entry name" value="Motility-assoc_prot_GldM"/>
</dbReference>
<dbReference type="InterPro" id="IPR022720">
    <property type="entry name" value="Motility-assoc_prot_GldM_N"/>
</dbReference>
<dbReference type="NCBIfam" id="TIGR03517">
    <property type="entry name" value="GldM_gliding"/>
    <property type="match status" value="1"/>
</dbReference>
<dbReference type="Pfam" id="PF12081">
    <property type="entry name" value="GldM_1st"/>
    <property type="match status" value="1"/>
</dbReference>
<dbReference type="InterPro" id="IPR048405">
    <property type="entry name" value="GldM_Ig-like-1"/>
</dbReference>
<dbReference type="EMBL" id="FUZU01000002">
    <property type="protein sequence ID" value="SKC76356.1"/>
    <property type="molecule type" value="Genomic_DNA"/>
</dbReference>
<evidence type="ECO:0000259" key="4">
    <source>
        <dbReference type="Pfam" id="PF21602"/>
    </source>
</evidence>
<feature type="domain" description="Gliding motility-associated protein GldM C-terminal" evidence="1">
    <location>
        <begin position="407"/>
        <end position="527"/>
    </location>
</feature>
<dbReference type="Pfam" id="PF21602">
    <property type="entry name" value="GldM_3rd"/>
    <property type="match status" value="1"/>
</dbReference>
<feature type="domain" description="Gliding motility-associated protein GldM N-terminal" evidence="2">
    <location>
        <begin position="32"/>
        <end position="217"/>
    </location>
</feature>
<evidence type="ECO:0000313" key="5">
    <source>
        <dbReference type="EMBL" id="SKC76356.1"/>
    </source>
</evidence>
<feature type="domain" description="Gliding motility-associated protein GldM first immunoglobulin-like" evidence="3">
    <location>
        <begin position="221"/>
        <end position="308"/>
    </location>
</feature>
<dbReference type="InterPro" id="IPR048406">
    <property type="entry name" value="GldM_Ig-like-2"/>
</dbReference>
<gene>
    <name evidence="5" type="ORF">SAMN05660236_3385</name>
</gene>
<reference evidence="5 6" key="1">
    <citation type="submission" date="2017-02" db="EMBL/GenBank/DDBJ databases">
        <authorList>
            <person name="Peterson S.W."/>
        </authorList>
    </citation>
    <scope>NUCLEOTIDE SEQUENCE [LARGE SCALE GENOMIC DNA]</scope>
    <source>
        <strain evidence="5 6">DSM 25262</strain>
    </source>
</reference>
<keyword evidence="6" id="KW-1185">Reference proteome</keyword>
<evidence type="ECO:0000259" key="1">
    <source>
        <dbReference type="Pfam" id="PF12080"/>
    </source>
</evidence>
<evidence type="ECO:0000259" key="3">
    <source>
        <dbReference type="Pfam" id="PF21601"/>
    </source>
</evidence>
<dbReference type="STRING" id="688867.SAMN05660236_3385"/>
<dbReference type="Pfam" id="PF21601">
    <property type="entry name" value="GldM_2nd"/>
    <property type="match status" value="1"/>
</dbReference>
<organism evidence="5 6">
    <name type="scientific">Ohtaekwangia koreensis</name>
    <dbReference type="NCBI Taxonomy" id="688867"/>
    <lineage>
        <taxon>Bacteria</taxon>
        <taxon>Pseudomonadati</taxon>
        <taxon>Bacteroidota</taxon>
        <taxon>Cytophagia</taxon>
        <taxon>Cytophagales</taxon>
        <taxon>Fulvivirgaceae</taxon>
        <taxon>Ohtaekwangia</taxon>
    </lineage>
</organism>
<dbReference type="RefSeq" id="WP_079687910.1">
    <property type="nucleotide sequence ID" value="NZ_FUZU01000002.1"/>
</dbReference>
<feature type="domain" description="Gliding motility-associated protein GldM second immunoglobulin-like" evidence="4">
    <location>
        <begin position="325"/>
        <end position="404"/>
    </location>
</feature>
<protein>
    <submittedName>
        <fullName evidence="5">Gliding motility-associated protein GldM</fullName>
    </submittedName>
</protein>
<name>A0A1T5LK69_9BACT</name>
<sequence length="528" mass="57261">MAGGKETPRQKMIGMMYLVLTALLALQVSNAVLEKFAIINGTLEGLIKESAVKNAAQLGQIVADGSKSSKPEIVEAVNNAKKVRELADGMVKYVDGVKKRMMQEAGATDINENFINDHSSKVATLMIDKTTNVGTEFVKKLNEYTKQLEALSGRKFATLAKAPKDMDAFKNNEKHANKDFLTFTFENTPPVAAYASVTQIQTEILANEALALDELAKKAGAGVVKFDKIVPMVRPVSSVVAAGAKYEADMFITASASGLTPEMFYNGSKLPISDEGGVKMGKVEFVARANSYDKDGFSKQSFKAKILIDGQPYEKDIDFLVAQPVIRVTTGNAPTLYMNCGNVVNIEVPALGTNYNPSFSANGAAEIIKGDKPGRVTIIPKQRKITVAVSNGGAAIGNQLFEVKNVPEPKFIAYVGNTPVDLRSGVRANQLGNLRIVAEPEANFKEEVPKDARYRIKRAEIILGRGTAGVQRLNATNENPDLRSWISQARPGDRIVIDIKDAIRRTYKDEEEKVTPKGSSGIIMIPVN</sequence>
<dbReference type="AlphaFoldDB" id="A0A1T5LK69"/>
<evidence type="ECO:0000313" key="6">
    <source>
        <dbReference type="Proteomes" id="UP000190961"/>
    </source>
</evidence>
<dbReference type="Proteomes" id="UP000190961">
    <property type="component" value="Unassembled WGS sequence"/>
</dbReference>
<dbReference type="OrthoDB" id="1490890at2"/>
<accession>A0A1T5LK69</accession>
<dbReference type="InterPro" id="IPR022719">
    <property type="entry name" value="Motility-assoc_prot_GldM_C"/>
</dbReference>
<proteinExistence type="predicted"/>
<dbReference type="Pfam" id="PF12080">
    <property type="entry name" value="GldM_4th"/>
    <property type="match status" value="1"/>
</dbReference>